<evidence type="ECO:0000259" key="2">
    <source>
        <dbReference type="SMART" id="SM00062"/>
    </source>
</evidence>
<dbReference type="SUPFAM" id="SSF53850">
    <property type="entry name" value="Periplasmic binding protein-like II"/>
    <property type="match status" value="1"/>
</dbReference>
<gene>
    <name evidence="3" type="ORF">GCM10017161_29120</name>
</gene>
<name>A0A919BNB9_9GAMM</name>
<reference evidence="3" key="1">
    <citation type="journal article" date="2014" name="Int. J. Syst. Evol. Microbiol.">
        <title>Complete genome sequence of Corynebacterium casei LMG S-19264T (=DSM 44701T), isolated from a smear-ripened cheese.</title>
        <authorList>
            <consortium name="US DOE Joint Genome Institute (JGI-PGF)"/>
            <person name="Walter F."/>
            <person name="Albersmeier A."/>
            <person name="Kalinowski J."/>
            <person name="Ruckert C."/>
        </authorList>
    </citation>
    <scope>NUCLEOTIDE SEQUENCE</scope>
    <source>
        <strain evidence="3">KCTC 42731</strain>
    </source>
</reference>
<dbReference type="AlphaFoldDB" id="A0A919BNB9"/>
<sequence>MKVKQLLMCSLLLFVTLASNAQHITFVTEDLPPLQINTPGSEPTGAMIELINLIIDDLQLDASIVILPWARAYNIAQNTENTFIFSMLRSKDREQLFQWVGHVYTIQAYLAALSNKNISIASIEDAKKFKIGVTRDALAETYLKKLGFINNKNMYASPTYSALWHNLLNGHTDMTFTNHIIWAPQVEKAGINPSEIALVLKVKDFDSQMYLAASNTTDPSLVNKVKISLEKIKADGRYDKILEKWQL</sequence>
<keyword evidence="4" id="KW-1185">Reference proteome</keyword>
<dbReference type="SMART" id="SM00062">
    <property type="entry name" value="PBPb"/>
    <property type="match status" value="1"/>
</dbReference>
<protein>
    <submittedName>
        <fullName evidence="3">ABC transporter substrate-binding protein</fullName>
    </submittedName>
</protein>
<comment type="caution">
    <text evidence="3">The sequence shown here is derived from an EMBL/GenBank/DDBJ whole genome shotgun (WGS) entry which is preliminary data.</text>
</comment>
<dbReference type="InterPro" id="IPR001638">
    <property type="entry name" value="Solute-binding_3/MltF_N"/>
</dbReference>
<dbReference type="Proteomes" id="UP000623842">
    <property type="component" value="Unassembled WGS sequence"/>
</dbReference>
<dbReference type="Pfam" id="PF00497">
    <property type="entry name" value="SBP_bac_3"/>
    <property type="match status" value="1"/>
</dbReference>
<dbReference type="PANTHER" id="PTHR38834:SF3">
    <property type="entry name" value="SOLUTE-BINDING PROTEIN FAMILY 3_N-TERMINAL DOMAIN-CONTAINING PROTEIN"/>
    <property type="match status" value="1"/>
</dbReference>
<feature type="signal peptide" evidence="1">
    <location>
        <begin position="1"/>
        <end position="21"/>
    </location>
</feature>
<dbReference type="RefSeq" id="WP_189772058.1">
    <property type="nucleotide sequence ID" value="NZ_BNCK01000007.1"/>
</dbReference>
<reference evidence="3" key="2">
    <citation type="submission" date="2020-09" db="EMBL/GenBank/DDBJ databases">
        <authorList>
            <person name="Sun Q."/>
            <person name="Kim S."/>
        </authorList>
    </citation>
    <scope>NUCLEOTIDE SEQUENCE</scope>
    <source>
        <strain evidence="3">KCTC 42731</strain>
    </source>
</reference>
<dbReference type="EMBL" id="BNCK01000007">
    <property type="protein sequence ID" value="GHF98948.1"/>
    <property type="molecule type" value="Genomic_DNA"/>
</dbReference>
<keyword evidence="1" id="KW-0732">Signal</keyword>
<organism evidence="3 4">
    <name type="scientific">Thalassotalea marina</name>
    <dbReference type="NCBI Taxonomy" id="1673741"/>
    <lineage>
        <taxon>Bacteria</taxon>
        <taxon>Pseudomonadati</taxon>
        <taxon>Pseudomonadota</taxon>
        <taxon>Gammaproteobacteria</taxon>
        <taxon>Alteromonadales</taxon>
        <taxon>Colwelliaceae</taxon>
        <taxon>Thalassotalea</taxon>
    </lineage>
</organism>
<evidence type="ECO:0000313" key="4">
    <source>
        <dbReference type="Proteomes" id="UP000623842"/>
    </source>
</evidence>
<evidence type="ECO:0000313" key="3">
    <source>
        <dbReference type="EMBL" id="GHF98948.1"/>
    </source>
</evidence>
<evidence type="ECO:0000256" key="1">
    <source>
        <dbReference type="SAM" id="SignalP"/>
    </source>
</evidence>
<feature type="domain" description="Solute-binding protein family 3/N-terminal" evidence="2">
    <location>
        <begin position="23"/>
        <end position="247"/>
    </location>
</feature>
<accession>A0A919BNB9</accession>
<feature type="chain" id="PRO_5036767635" evidence="1">
    <location>
        <begin position="22"/>
        <end position="247"/>
    </location>
</feature>
<dbReference type="PANTHER" id="PTHR38834">
    <property type="entry name" value="PERIPLASMIC SUBSTRATE BINDING PROTEIN FAMILY 3"/>
    <property type="match status" value="1"/>
</dbReference>
<dbReference type="Gene3D" id="3.40.190.10">
    <property type="entry name" value="Periplasmic binding protein-like II"/>
    <property type="match status" value="2"/>
</dbReference>
<proteinExistence type="predicted"/>